<dbReference type="SFLD" id="SFLDG01129">
    <property type="entry name" value="C1.5:_HAD__Beta-PGM__Phosphata"/>
    <property type="match status" value="1"/>
</dbReference>
<evidence type="ECO:0000313" key="2">
    <source>
        <dbReference type="Proteomes" id="UP000238392"/>
    </source>
</evidence>
<dbReference type="AlphaFoldDB" id="A0A2T0WDK1"/>
<dbReference type="GO" id="GO:0016787">
    <property type="term" value="F:hydrolase activity"/>
    <property type="evidence" value="ECO:0007669"/>
    <property type="project" value="UniProtKB-KW"/>
</dbReference>
<dbReference type="InterPro" id="IPR006439">
    <property type="entry name" value="HAD-SF_hydro_IA"/>
</dbReference>
<accession>A0A2T0WDK1</accession>
<dbReference type="Gene3D" id="1.10.150.240">
    <property type="entry name" value="Putative phosphatase, domain 2"/>
    <property type="match status" value="1"/>
</dbReference>
<dbReference type="Gene3D" id="3.40.50.1000">
    <property type="entry name" value="HAD superfamily/HAD-like"/>
    <property type="match status" value="1"/>
</dbReference>
<gene>
    <name evidence="1" type="ORF">CLV74_1202</name>
</gene>
<sequence>MTMPCQALVLDFGGVISRTLFETHDLTEAALGLAAGTLTWRGPFEPEGDPVWRAMQAGGISERDYWTHRMHETAALVGEDWTDFPQFVGRVRGADPAAVIRPEALAAIQTANAAGRKLAILSNELDLFYGADFRTKLPFLADFDVIVDATYTGILKPDPRAYQAITCALNLPPEACVFVDDQRKNIDGARYAGMQTVHFDVTDPAQSYDEALAALGISASVTAV</sequence>
<keyword evidence="2" id="KW-1185">Reference proteome</keyword>
<dbReference type="PANTHER" id="PTHR47829:SF1">
    <property type="entry name" value="HAD FAMILY PHOSPHATASE"/>
    <property type="match status" value="1"/>
</dbReference>
<proteinExistence type="predicted"/>
<keyword evidence="1" id="KW-0378">Hydrolase</keyword>
<organism evidence="1 2">
    <name type="scientific">Donghicola tyrosinivorans</name>
    <dbReference type="NCBI Taxonomy" id="1652492"/>
    <lineage>
        <taxon>Bacteria</taxon>
        <taxon>Pseudomonadati</taxon>
        <taxon>Pseudomonadota</taxon>
        <taxon>Alphaproteobacteria</taxon>
        <taxon>Rhodobacterales</taxon>
        <taxon>Roseobacteraceae</taxon>
        <taxon>Donghicola</taxon>
    </lineage>
</organism>
<dbReference type="Pfam" id="PF00702">
    <property type="entry name" value="Hydrolase"/>
    <property type="match status" value="1"/>
</dbReference>
<dbReference type="InterPro" id="IPR036412">
    <property type="entry name" value="HAD-like_sf"/>
</dbReference>
<dbReference type="InterPro" id="IPR023214">
    <property type="entry name" value="HAD_sf"/>
</dbReference>
<dbReference type="PANTHER" id="PTHR47829">
    <property type="entry name" value="HYDROLASE, PUTATIVE (AFU_ORTHOLOGUE AFUA_1G12880)-RELATED"/>
    <property type="match status" value="1"/>
</dbReference>
<evidence type="ECO:0000313" key="1">
    <source>
        <dbReference type="EMBL" id="PRY84790.1"/>
    </source>
</evidence>
<name>A0A2T0WDK1_9RHOB</name>
<reference evidence="1 2" key="1">
    <citation type="submission" date="2018-03" db="EMBL/GenBank/DDBJ databases">
        <title>Genomic Encyclopedia of Archaeal and Bacterial Type Strains, Phase II (KMG-II): from individual species to whole genera.</title>
        <authorList>
            <person name="Goeker M."/>
        </authorList>
    </citation>
    <scope>NUCLEOTIDE SEQUENCE [LARGE SCALE GENOMIC DNA]</scope>
    <source>
        <strain evidence="1 2">DSM 100212</strain>
    </source>
</reference>
<dbReference type="SFLD" id="SFLDS00003">
    <property type="entry name" value="Haloacid_Dehalogenase"/>
    <property type="match status" value="1"/>
</dbReference>
<protein>
    <submittedName>
        <fullName evidence="1">Putative hydrolase of the HAD superfamily</fullName>
    </submittedName>
</protein>
<dbReference type="NCBIfam" id="TIGR01509">
    <property type="entry name" value="HAD-SF-IA-v3"/>
    <property type="match status" value="1"/>
</dbReference>
<dbReference type="SUPFAM" id="SSF56784">
    <property type="entry name" value="HAD-like"/>
    <property type="match status" value="1"/>
</dbReference>
<dbReference type="Proteomes" id="UP000238392">
    <property type="component" value="Unassembled WGS sequence"/>
</dbReference>
<dbReference type="InterPro" id="IPR052898">
    <property type="entry name" value="ACAD10-like"/>
</dbReference>
<dbReference type="InterPro" id="IPR023198">
    <property type="entry name" value="PGP-like_dom2"/>
</dbReference>
<comment type="caution">
    <text evidence="1">The sequence shown here is derived from an EMBL/GenBank/DDBJ whole genome shotgun (WGS) entry which is preliminary data.</text>
</comment>
<dbReference type="EMBL" id="PVTQ01000020">
    <property type="protein sequence ID" value="PRY84790.1"/>
    <property type="molecule type" value="Genomic_DNA"/>
</dbReference>
<dbReference type="RefSeq" id="WP_211299088.1">
    <property type="nucleotide sequence ID" value="NZ_PVTQ01000020.1"/>
</dbReference>